<dbReference type="InterPro" id="IPR008930">
    <property type="entry name" value="Terpenoid_cyclase/PrenylTrfase"/>
</dbReference>
<protein>
    <recommendedName>
        <fullName evidence="1">Squalene cyclase C-terminal domain-containing protein</fullName>
    </recommendedName>
</protein>
<feature type="domain" description="Squalene cyclase C-terminal" evidence="1">
    <location>
        <begin position="105"/>
        <end position="210"/>
    </location>
</feature>
<feature type="non-terminal residue" evidence="2">
    <location>
        <position position="255"/>
    </location>
</feature>
<dbReference type="InterPro" id="IPR032696">
    <property type="entry name" value="SQ_cyclase_C"/>
</dbReference>
<dbReference type="EMBL" id="UINC01186298">
    <property type="protein sequence ID" value="SVD98457.1"/>
    <property type="molecule type" value="Genomic_DNA"/>
</dbReference>
<gene>
    <name evidence="2" type="ORF">METZ01_LOCUS451311</name>
</gene>
<dbReference type="SUPFAM" id="SSF48239">
    <property type="entry name" value="Terpenoid cyclases/Protein prenyltransferases"/>
    <property type="match status" value="2"/>
</dbReference>
<evidence type="ECO:0000313" key="2">
    <source>
        <dbReference type="EMBL" id="SVD98457.1"/>
    </source>
</evidence>
<sequence length="255" mass="28098">RLPVVSYALPALIAIGQARHVHRPTLNPVTRLLRDTTRGKTLSVLEKIQPPNGGFLEATPLTSFVTMSLAGSGMAWHPVVTKGVEFLSQSVRPDGSWPIDTNLATWVTTLSINALGDSVHELLTENERAKIRDWLLAQQYREVHPYTNAAPGGWAWTDLPGGVPDADDTPGALIALKHLGGDCREAARLGASWLLDLQNRDGGIPTFCRGWTNLPFDRSSPDLTAHAMRAWQAWREDLPGLHDRIDNAYTRATRY</sequence>
<reference evidence="2" key="1">
    <citation type="submission" date="2018-05" db="EMBL/GenBank/DDBJ databases">
        <authorList>
            <person name="Lanie J.A."/>
            <person name="Ng W.-L."/>
            <person name="Kazmierczak K.M."/>
            <person name="Andrzejewski T.M."/>
            <person name="Davidsen T.M."/>
            <person name="Wayne K.J."/>
            <person name="Tettelin H."/>
            <person name="Glass J.I."/>
            <person name="Rusch D."/>
            <person name="Podicherti R."/>
            <person name="Tsui H.-C.T."/>
            <person name="Winkler M.E."/>
        </authorList>
    </citation>
    <scope>NUCLEOTIDE SEQUENCE</scope>
</reference>
<feature type="non-terminal residue" evidence="2">
    <location>
        <position position="1"/>
    </location>
</feature>
<name>A0A382ZSF7_9ZZZZ</name>
<accession>A0A382ZSF7</accession>
<evidence type="ECO:0000259" key="1">
    <source>
        <dbReference type="Pfam" id="PF13243"/>
    </source>
</evidence>
<dbReference type="Pfam" id="PF13243">
    <property type="entry name" value="SQHop_cyclase_C"/>
    <property type="match status" value="1"/>
</dbReference>
<dbReference type="Gene3D" id="1.50.10.20">
    <property type="match status" value="2"/>
</dbReference>
<proteinExistence type="predicted"/>
<organism evidence="2">
    <name type="scientific">marine metagenome</name>
    <dbReference type="NCBI Taxonomy" id="408172"/>
    <lineage>
        <taxon>unclassified sequences</taxon>
        <taxon>metagenomes</taxon>
        <taxon>ecological metagenomes</taxon>
    </lineage>
</organism>
<dbReference type="AlphaFoldDB" id="A0A382ZSF7"/>